<sequence length="258" mass="29653">MAHCRADSSSAHSVYDVHDFHDETIDCEPSSAVGINLSPRPIRQDIAVAVKRLREHRAAYRYAKRILDFLFALTVILVFSWLFIIIAIAIKIDDPRGPVFFRQPRVGAGGRIFMMYKFRSMVSNAGEILEQLKAQNEKTGPVFKMEHDPRITRVGRIIRALSIDELPQFFNVLRGDLSVVGPRPAIVREVAQYTPYQMQRLLVPQGMTCLWQIKPHRDKISFDEWVELDLKYITKCSLWTDLKIIFRTVLIVITAQGL</sequence>
<reference evidence="4" key="2">
    <citation type="submission" date="2020-09" db="EMBL/GenBank/DDBJ databases">
        <authorList>
            <person name="Sun Q."/>
            <person name="Sedlacek I."/>
        </authorList>
    </citation>
    <scope>NUCLEOTIDE SEQUENCE</scope>
    <source>
        <strain evidence="4">CCM 8606</strain>
    </source>
</reference>
<dbReference type="GO" id="GO:0016780">
    <property type="term" value="F:phosphotransferase activity, for other substituted phosphate groups"/>
    <property type="evidence" value="ECO:0007669"/>
    <property type="project" value="TreeGrafter"/>
</dbReference>
<feature type="domain" description="Bacterial sugar transferase" evidence="3">
    <location>
        <begin position="64"/>
        <end position="253"/>
    </location>
</feature>
<comment type="caution">
    <text evidence="4">The sequence shown here is derived from an EMBL/GenBank/DDBJ whole genome shotgun (WGS) entry which is preliminary data.</text>
</comment>
<evidence type="ECO:0000259" key="3">
    <source>
        <dbReference type="Pfam" id="PF02397"/>
    </source>
</evidence>
<comment type="similarity">
    <text evidence="1">Belongs to the bacterial sugar transferase family.</text>
</comment>
<dbReference type="EMBL" id="BMDH01000002">
    <property type="protein sequence ID" value="GGI14457.1"/>
    <property type="molecule type" value="Genomic_DNA"/>
</dbReference>
<proteinExistence type="inferred from homology"/>
<dbReference type="InterPro" id="IPR003362">
    <property type="entry name" value="Bact_transf"/>
</dbReference>
<gene>
    <name evidence="4" type="ORF">GCM10007377_11030</name>
</gene>
<evidence type="ECO:0000313" key="4">
    <source>
        <dbReference type="EMBL" id="GGI14457.1"/>
    </source>
</evidence>
<reference evidence="4" key="1">
    <citation type="journal article" date="2014" name="Int. J. Syst. Evol. Microbiol.">
        <title>Complete genome sequence of Corynebacterium casei LMG S-19264T (=DSM 44701T), isolated from a smear-ripened cheese.</title>
        <authorList>
            <consortium name="US DOE Joint Genome Institute (JGI-PGF)"/>
            <person name="Walter F."/>
            <person name="Albersmeier A."/>
            <person name="Kalinowski J."/>
            <person name="Ruckert C."/>
        </authorList>
    </citation>
    <scope>NUCLEOTIDE SEQUENCE</scope>
    <source>
        <strain evidence="4">CCM 8606</strain>
    </source>
</reference>
<keyword evidence="2" id="KW-0812">Transmembrane</keyword>
<evidence type="ECO:0000256" key="1">
    <source>
        <dbReference type="ARBA" id="ARBA00006464"/>
    </source>
</evidence>
<dbReference type="Pfam" id="PF02397">
    <property type="entry name" value="Bac_transf"/>
    <property type="match status" value="1"/>
</dbReference>
<name>A0A8J3AHA2_9BIFI</name>
<dbReference type="AlphaFoldDB" id="A0A8J3AHA2"/>
<keyword evidence="5" id="KW-1185">Reference proteome</keyword>
<dbReference type="RefSeq" id="WP_188355248.1">
    <property type="nucleotide sequence ID" value="NZ_BMDH01000002.1"/>
</dbReference>
<keyword evidence="2" id="KW-0472">Membrane</keyword>
<evidence type="ECO:0000256" key="2">
    <source>
        <dbReference type="SAM" id="Phobius"/>
    </source>
</evidence>
<organism evidence="4 5">
    <name type="scientific">Galliscardovia ingluviei</name>
    <dbReference type="NCBI Taxonomy" id="1769422"/>
    <lineage>
        <taxon>Bacteria</taxon>
        <taxon>Bacillati</taxon>
        <taxon>Actinomycetota</taxon>
        <taxon>Actinomycetes</taxon>
        <taxon>Bifidobacteriales</taxon>
        <taxon>Bifidobacteriaceae</taxon>
        <taxon>Galliscardovia</taxon>
    </lineage>
</organism>
<accession>A0A8J3AHA2</accession>
<dbReference type="Proteomes" id="UP000619536">
    <property type="component" value="Unassembled WGS sequence"/>
</dbReference>
<feature type="transmembrane region" description="Helical" evidence="2">
    <location>
        <begin position="66"/>
        <end position="90"/>
    </location>
</feature>
<keyword evidence="2" id="KW-1133">Transmembrane helix</keyword>
<dbReference type="PANTHER" id="PTHR30576">
    <property type="entry name" value="COLANIC BIOSYNTHESIS UDP-GLUCOSE LIPID CARRIER TRANSFERASE"/>
    <property type="match status" value="1"/>
</dbReference>
<dbReference type="PANTHER" id="PTHR30576:SF10">
    <property type="entry name" value="SLL5057 PROTEIN"/>
    <property type="match status" value="1"/>
</dbReference>
<evidence type="ECO:0000313" key="5">
    <source>
        <dbReference type="Proteomes" id="UP000619536"/>
    </source>
</evidence>
<protein>
    <submittedName>
        <fullName evidence="4">Multidrug MFS transporter</fullName>
    </submittedName>
</protein>